<reference evidence="1 2" key="1">
    <citation type="journal article" date="2022" name="Genome Biol. Evol.">
        <title>The Spruce Budworm Genome: Reconstructing the Evolutionary History of Antifreeze Proteins.</title>
        <authorList>
            <person name="Beliveau C."/>
            <person name="Gagne P."/>
            <person name="Picq S."/>
            <person name="Vernygora O."/>
            <person name="Keeling C.I."/>
            <person name="Pinkney K."/>
            <person name="Doucet D."/>
            <person name="Wen F."/>
            <person name="Johnston J.S."/>
            <person name="Maaroufi H."/>
            <person name="Boyle B."/>
            <person name="Laroche J."/>
            <person name="Dewar K."/>
            <person name="Juretic N."/>
            <person name="Blackburn G."/>
            <person name="Nisole A."/>
            <person name="Brunet B."/>
            <person name="Brandao M."/>
            <person name="Lumley L."/>
            <person name="Duan J."/>
            <person name="Quan G."/>
            <person name="Lucarotti C.J."/>
            <person name="Roe A.D."/>
            <person name="Sperling F.A.H."/>
            <person name="Levesque R.C."/>
            <person name="Cusson M."/>
        </authorList>
    </citation>
    <scope>NUCLEOTIDE SEQUENCE [LARGE SCALE GENOMIC DNA]</scope>
    <source>
        <strain evidence="1">Glfc:IPQL:Cfum</strain>
    </source>
</reference>
<evidence type="ECO:0000313" key="2">
    <source>
        <dbReference type="Proteomes" id="UP001064048"/>
    </source>
</evidence>
<comment type="caution">
    <text evidence="1">The sequence shown here is derived from an EMBL/GenBank/DDBJ whole genome shotgun (WGS) entry which is preliminary data.</text>
</comment>
<evidence type="ECO:0000313" key="1">
    <source>
        <dbReference type="EMBL" id="KAI8427943.1"/>
    </source>
</evidence>
<gene>
    <name evidence="1" type="ORF">MSG28_002268</name>
</gene>
<accession>A0ACC0JVK6</accession>
<dbReference type="EMBL" id="CM046103">
    <property type="protein sequence ID" value="KAI8427943.1"/>
    <property type="molecule type" value="Genomic_DNA"/>
</dbReference>
<sequence length="191" mass="21901">MNYPKQHFDKPFVLKHFGSLISVVGPCAWSARIATTILLANPAVKQQSLHCCVSVCRIYVINSKIKIMCNDNVQSYVLINMQEAVMILMVSLQHLKSSLDFLKIQSSDPDLMLMGSNKKTFIDERKKKIQTAVWCVTAHGPTGNQYPPRRVAPCSYKTLALNIEERKKERKKHLFVTNIRTMDKKNKEKYD</sequence>
<keyword evidence="2" id="KW-1185">Reference proteome</keyword>
<dbReference type="Proteomes" id="UP001064048">
    <property type="component" value="Chromosome 3"/>
</dbReference>
<name>A0ACC0JVK6_CHOFU</name>
<organism evidence="1 2">
    <name type="scientific">Choristoneura fumiferana</name>
    <name type="common">Spruce budworm moth</name>
    <name type="synonym">Archips fumiferana</name>
    <dbReference type="NCBI Taxonomy" id="7141"/>
    <lineage>
        <taxon>Eukaryota</taxon>
        <taxon>Metazoa</taxon>
        <taxon>Ecdysozoa</taxon>
        <taxon>Arthropoda</taxon>
        <taxon>Hexapoda</taxon>
        <taxon>Insecta</taxon>
        <taxon>Pterygota</taxon>
        <taxon>Neoptera</taxon>
        <taxon>Endopterygota</taxon>
        <taxon>Lepidoptera</taxon>
        <taxon>Glossata</taxon>
        <taxon>Ditrysia</taxon>
        <taxon>Tortricoidea</taxon>
        <taxon>Tortricidae</taxon>
        <taxon>Tortricinae</taxon>
        <taxon>Choristoneura</taxon>
    </lineage>
</organism>
<proteinExistence type="predicted"/>
<protein>
    <submittedName>
        <fullName evidence="1">Uncharacterized protein</fullName>
    </submittedName>
</protein>